<evidence type="ECO:0000256" key="1">
    <source>
        <dbReference type="ARBA" id="ARBA00004496"/>
    </source>
</evidence>
<evidence type="ECO:0000313" key="12">
    <source>
        <dbReference type="EMBL" id="VEI12805.1"/>
    </source>
</evidence>
<organism evidence="12 13">
    <name type="scientific">Trueperella bialowiezensis</name>
    <dbReference type="NCBI Taxonomy" id="312285"/>
    <lineage>
        <taxon>Bacteria</taxon>
        <taxon>Bacillati</taxon>
        <taxon>Actinomycetota</taxon>
        <taxon>Actinomycetes</taxon>
        <taxon>Actinomycetales</taxon>
        <taxon>Actinomycetaceae</taxon>
        <taxon>Trueperella</taxon>
    </lineage>
</organism>
<evidence type="ECO:0000256" key="2">
    <source>
        <dbReference type="ARBA" id="ARBA00007599"/>
    </source>
</evidence>
<dbReference type="EMBL" id="LR134476">
    <property type="protein sequence ID" value="VEI12805.1"/>
    <property type="molecule type" value="Genomic_DNA"/>
</dbReference>
<name>A0A3S4X4Y7_9ACTO</name>
<evidence type="ECO:0000256" key="7">
    <source>
        <dbReference type="ARBA" id="ARBA00022741"/>
    </source>
</evidence>
<dbReference type="PANTHER" id="PTHR33540">
    <property type="entry name" value="TRNA THREONYLCARBAMOYLADENOSINE BIOSYNTHESIS PROTEIN TSAE"/>
    <property type="match status" value="1"/>
</dbReference>
<dbReference type="GO" id="GO:0005737">
    <property type="term" value="C:cytoplasm"/>
    <property type="evidence" value="ECO:0007669"/>
    <property type="project" value="UniProtKB-SubCell"/>
</dbReference>
<keyword evidence="7" id="KW-0547">Nucleotide-binding</keyword>
<gene>
    <name evidence="12" type="primary">ydiB</name>
    <name evidence="12" type="ORF">NCTC13354_00499</name>
</gene>
<evidence type="ECO:0000256" key="9">
    <source>
        <dbReference type="ARBA" id="ARBA00022842"/>
    </source>
</evidence>
<keyword evidence="5" id="KW-0819">tRNA processing</keyword>
<dbReference type="KEGG" id="tbw:NCTC13354_00499"/>
<evidence type="ECO:0000256" key="11">
    <source>
        <dbReference type="ARBA" id="ARBA00032441"/>
    </source>
</evidence>
<dbReference type="Gene3D" id="3.40.50.300">
    <property type="entry name" value="P-loop containing nucleotide triphosphate hydrolases"/>
    <property type="match status" value="1"/>
</dbReference>
<dbReference type="NCBIfam" id="TIGR00150">
    <property type="entry name" value="T6A_YjeE"/>
    <property type="match status" value="1"/>
</dbReference>
<dbReference type="AlphaFoldDB" id="A0A3S4X4Y7"/>
<keyword evidence="9" id="KW-0460">Magnesium</keyword>
<keyword evidence="13" id="KW-1185">Reference proteome</keyword>
<evidence type="ECO:0000256" key="4">
    <source>
        <dbReference type="ARBA" id="ARBA00022490"/>
    </source>
</evidence>
<proteinExistence type="inferred from homology"/>
<evidence type="ECO:0000256" key="10">
    <source>
        <dbReference type="ARBA" id="ARBA00024908"/>
    </source>
</evidence>
<comment type="function">
    <text evidence="10">Required for the formation of a threonylcarbamoyl group on adenosine at position 37 (t(6)A37) in tRNAs that read codons beginning with adenine. Is involved in the transfer of the threonylcarbamoyl moiety of threonylcarbamoyl-AMP (TC-AMP) to the N6 group of A37, together with TsaD and TsaB. TsaE seems to play an indirect role in the t(6)A biosynthesis pathway, possibly in regulating the core enzymatic function of TsaD.</text>
</comment>
<dbReference type="GO" id="GO:0005524">
    <property type="term" value="F:ATP binding"/>
    <property type="evidence" value="ECO:0007669"/>
    <property type="project" value="UniProtKB-KW"/>
</dbReference>
<dbReference type="RefSeq" id="WP_322787200.1">
    <property type="nucleotide sequence ID" value="NZ_LR134476.1"/>
</dbReference>
<dbReference type="SUPFAM" id="SSF52540">
    <property type="entry name" value="P-loop containing nucleoside triphosphate hydrolases"/>
    <property type="match status" value="1"/>
</dbReference>
<dbReference type="InterPro" id="IPR027417">
    <property type="entry name" value="P-loop_NTPase"/>
</dbReference>
<keyword evidence="8" id="KW-0067">ATP-binding</keyword>
<keyword evidence="4" id="KW-0963">Cytoplasm</keyword>
<evidence type="ECO:0000256" key="3">
    <source>
        <dbReference type="ARBA" id="ARBA00019010"/>
    </source>
</evidence>
<sequence>MSSYGEQGAGRGKNGDKPRKAVVMVRIVAPTVEAMHRVGQAIGTHAMPGDLVMLSGPLGAGKTTMTQGIARGLGVSGHVSSPTFVIAQIHQGRFDLVHVDAYRLESMDELDALDLDTSLDESLTVVEWGTGKVESLASSRLEIDIARPLGGADSSTDLAADEPRTLTLNPVGPRAEALARSVVDAVGDLVETAE</sequence>
<comment type="similarity">
    <text evidence="2">Belongs to the TsaE family.</text>
</comment>
<dbReference type="GO" id="GO:0002949">
    <property type="term" value="P:tRNA threonylcarbamoyladenosine modification"/>
    <property type="evidence" value="ECO:0007669"/>
    <property type="project" value="InterPro"/>
</dbReference>
<dbReference type="GO" id="GO:0046872">
    <property type="term" value="F:metal ion binding"/>
    <property type="evidence" value="ECO:0007669"/>
    <property type="project" value="UniProtKB-KW"/>
</dbReference>
<keyword evidence="6" id="KW-0479">Metal-binding</keyword>
<protein>
    <recommendedName>
        <fullName evidence="3">tRNA threonylcarbamoyladenosine biosynthesis protein TsaE</fullName>
    </recommendedName>
    <alternativeName>
        <fullName evidence="11">t(6)A37 threonylcarbamoyladenosine biosynthesis protein TsaE</fullName>
    </alternativeName>
</protein>
<accession>A0A3S4X4Y7</accession>
<dbReference type="PANTHER" id="PTHR33540:SF2">
    <property type="entry name" value="TRNA THREONYLCARBAMOYLADENOSINE BIOSYNTHESIS PROTEIN TSAE"/>
    <property type="match status" value="1"/>
</dbReference>
<comment type="subcellular location">
    <subcellularLocation>
        <location evidence="1">Cytoplasm</location>
    </subcellularLocation>
</comment>
<evidence type="ECO:0000256" key="6">
    <source>
        <dbReference type="ARBA" id="ARBA00022723"/>
    </source>
</evidence>
<evidence type="ECO:0000256" key="5">
    <source>
        <dbReference type="ARBA" id="ARBA00022694"/>
    </source>
</evidence>
<dbReference type="Pfam" id="PF02367">
    <property type="entry name" value="TsaE"/>
    <property type="match status" value="1"/>
</dbReference>
<dbReference type="InterPro" id="IPR003442">
    <property type="entry name" value="T6A_TsaE"/>
</dbReference>
<dbReference type="Proteomes" id="UP000269542">
    <property type="component" value="Chromosome"/>
</dbReference>
<evidence type="ECO:0000313" key="13">
    <source>
        <dbReference type="Proteomes" id="UP000269542"/>
    </source>
</evidence>
<evidence type="ECO:0000256" key="8">
    <source>
        <dbReference type="ARBA" id="ARBA00022840"/>
    </source>
</evidence>
<reference evidence="12 13" key="1">
    <citation type="submission" date="2018-12" db="EMBL/GenBank/DDBJ databases">
        <authorList>
            <consortium name="Pathogen Informatics"/>
        </authorList>
    </citation>
    <scope>NUCLEOTIDE SEQUENCE [LARGE SCALE GENOMIC DNA]</scope>
    <source>
        <strain evidence="12 13">NCTC13354</strain>
    </source>
</reference>